<feature type="compositionally biased region" description="Polar residues" evidence="1">
    <location>
        <begin position="80"/>
        <end position="89"/>
    </location>
</feature>
<comment type="caution">
    <text evidence="3">The sequence shown here is derived from an EMBL/GenBank/DDBJ whole genome shotgun (WGS) entry which is preliminary data.</text>
</comment>
<evidence type="ECO:0000256" key="2">
    <source>
        <dbReference type="SAM" id="Phobius"/>
    </source>
</evidence>
<gene>
    <name evidence="3" type="ORF">AB8998_15420</name>
</gene>
<dbReference type="EMBL" id="JBGEDP010000001">
    <property type="protein sequence ID" value="MEY8016286.1"/>
    <property type="molecule type" value="Genomic_DNA"/>
</dbReference>
<name>A0ABV4C4E4_9MYCO</name>
<evidence type="ECO:0008006" key="5">
    <source>
        <dbReference type="Google" id="ProtNLM"/>
    </source>
</evidence>
<feature type="transmembrane region" description="Helical" evidence="2">
    <location>
        <begin position="33"/>
        <end position="55"/>
    </location>
</feature>
<keyword evidence="4" id="KW-1185">Reference proteome</keyword>
<feature type="region of interest" description="Disordered" evidence="1">
    <location>
        <begin position="1"/>
        <end position="24"/>
    </location>
</feature>
<evidence type="ECO:0000313" key="4">
    <source>
        <dbReference type="Proteomes" id="UP001564760"/>
    </source>
</evidence>
<keyword evidence="2" id="KW-0472">Membrane</keyword>
<evidence type="ECO:0000313" key="3">
    <source>
        <dbReference type="EMBL" id="MEY8016286.1"/>
    </source>
</evidence>
<dbReference type="RefSeq" id="WP_369738673.1">
    <property type="nucleotide sequence ID" value="NZ_JBGEDP010000001.1"/>
</dbReference>
<proteinExistence type="predicted"/>
<dbReference type="Proteomes" id="UP001564760">
    <property type="component" value="Unassembled WGS sequence"/>
</dbReference>
<keyword evidence="2" id="KW-1133">Transmembrane helix</keyword>
<feature type="compositionally biased region" description="Basic residues" evidence="1">
    <location>
        <begin position="1"/>
        <end position="15"/>
    </location>
</feature>
<organism evidence="3 4">
    <name type="scientific">Mycobacterium servetii</name>
    <dbReference type="NCBI Taxonomy" id="3237418"/>
    <lineage>
        <taxon>Bacteria</taxon>
        <taxon>Bacillati</taxon>
        <taxon>Actinomycetota</taxon>
        <taxon>Actinomycetes</taxon>
        <taxon>Mycobacteriales</taxon>
        <taxon>Mycobacteriaceae</taxon>
        <taxon>Mycobacterium</taxon>
    </lineage>
</organism>
<evidence type="ECO:0000256" key="1">
    <source>
        <dbReference type="SAM" id="MobiDB-lite"/>
    </source>
</evidence>
<protein>
    <recommendedName>
        <fullName evidence="5">Alanine and proline rich membrane protein</fullName>
    </recommendedName>
</protein>
<accession>A0ABV4C4E4</accession>
<feature type="compositionally biased region" description="Low complexity" evidence="1">
    <location>
        <begin position="61"/>
        <end position="73"/>
    </location>
</feature>
<reference evidence="3 4" key="1">
    <citation type="submission" date="2024-08" db="EMBL/GenBank/DDBJ databases">
        <title>Mycobacterium servetensis sp. nov., a novel rapid-growing mycobacterial species recovered from a human patient in Zaragoza, Spain.</title>
        <authorList>
            <person name="Tristancho-Baro A.I."/>
            <person name="Buenestado-Serrano S."/>
            <person name="Garcia De Viedma D."/>
            <person name="Milagro-Beamonte A."/>
            <person name="Burillo N."/>
            <person name="Sanz S."/>
            <person name="Lopez-Calleja A.I."/>
            <person name="Penas-Utrilla D."/>
            <person name="Guardingo M."/>
            <person name="Garcia M.J."/>
            <person name="Vinuelas-Bayon J."/>
        </authorList>
    </citation>
    <scope>NUCLEOTIDE SEQUENCE [LARGE SCALE GENOMIC DNA]</scope>
    <source>
        <strain evidence="4">HUMS_12744610</strain>
    </source>
</reference>
<feature type="region of interest" description="Disordered" evidence="1">
    <location>
        <begin position="61"/>
        <end position="89"/>
    </location>
</feature>
<sequence length="215" mass="22147">MATTSRHRAPVRSRHHGGDGVSAKPASYHRQELIAAASGAVLVVVIGVLSGWAHYSLSNANPASPRAASAAPATGVAEPLTSSQPGGQLQGWLTQAEPSIDELIVARRAVTAAAAAGDVTATGAACRSADASVAGAQRHLPSPDPELNIALQQAIDNYRVGLRHCVVGVQNRDGGEIAYAASYLDQGNAELRAGLAIIEKDLRDTQPRDPSVLTV</sequence>
<keyword evidence="2" id="KW-0812">Transmembrane</keyword>